<proteinExistence type="inferred from homology"/>
<sequence>MSMSDMKVKIQELQQKKAQLQQGGGPEKIARQHKAGKLTARERITMLLDEESFVEVGAFMKHRTTDFGLDKTEAPGDGVVTGYGTIEGALVYLFAQDFTVLGGSLGEVHAQKICQVMDLAMKMGAPVIGLLDSGGARVQEGIDALSGFGNIFYRNTLASGVIPQISVIMGPCAGGAVYSPAITDFVFMVDQTSQMFITGPDVIKAVTNEDVTKEQLGGALAHNSKSGVAHFRYGSEADCLQGVRRLVQYLPANNEDGAVLTATSDDPNRKSELLETLVPDNPNKAYDVKDVINEIVDLGSFFEVHAEYAKNMVVGFSKMNGETVGIIASQPKVLAGSLDVNASDKAARFIRFCDAFRIPILTLTDVPGYFPGVAQEHSGIIRHGAKLLFAYAEATVPKINIILRKAYGGAYIAMSSKHLGADMVLAWPTAEIAVMGAQGAANIIFRRDIENAENPESMRAEKIQQYQESFANPYVTAGRGYVDSVIEPAMTRPYVIASLEMLRSKFEKRPNKKHGNIPL</sequence>
<dbReference type="InterPro" id="IPR029045">
    <property type="entry name" value="ClpP/crotonase-like_dom_sf"/>
</dbReference>
<dbReference type="PROSITE" id="PS50980">
    <property type="entry name" value="COA_CT_NTER"/>
    <property type="match status" value="1"/>
</dbReference>
<evidence type="ECO:0000313" key="5">
    <source>
        <dbReference type="Proteomes" id="UP000461585"/>
    </source>
</evidence>
<dbReference type="FunFam" id="3.90.226.10:FF:000017">
    <property type="entry name" value="Propionyl-CoA carboxylase subunit beta 5"/>
    <property type="match status" value="1"/>
</dbReference>
<dbReference type="PANTHER" id="PTHR43842">
    <property type="entry name" value="PROPIONYL-COA CARBOXYLASE BETA CHAIN"/>
    <property type="match status" value="1"/>
</dbReference>
<organism evidence="4 5">
    <name type="scientific">Anaerotalea alkaliphila</name>
    <dbReference type="NCBI Taxonomy" id="2662126"/>
    <lineage>
        <taxon>Bacteria</taxon>
        <taxon>Bacillati</taxon>
        <taxon>Bacillota</taxon>
        <taxon>Clostridia</taxon>
        <taxon>Eubacteriales</taxon>
        <taxon>Anaerotalea</taxon>
    </lineage>
</organism>
<accession>A0A7X5HWJ4</accession>
<keyword evidence="5" id="KW-1185">Reference proteome</keyword>
<dbReference type="InterPro" id="IPR011762">
    <property type="entry name" value="COA_CT_N"/>
</dbReference>
<dbReference type="InterPro" id="IPR051047">
    <property type="entry name" value="AccD/PCCB"/>
</dbReference>
<comment type="caution">
    <text evidence="4">The sequence shown here is derived from an EMBL/GenBank/DDBJ whole genome shotgun (WGS) entry which is preliminary data.</text>
</comment>
<dbReference type="PANTHER" id="PTHR43842:SF2">
    <property type="entry name" value="PROPIONYL-COA CARBOXYLASE BETA CHAIN, MITOCHONDRIAL"/>
    <property type="match status" value="1"/>
</dbReference>
<dbReference type="GO" id="GO:0009317">
    <property type="term" value="C:acetyl-CoA carboxylase complex"/>
    <property type="evidence" value="ECO:0007669"/>
    <property type="project" value="UniProtKB-ARBA"/>
</dbReference>
<dbReference type="Gene3D" id="3.90.226.10">
    <property type="entry name" value="2-enoyl-CoA Hydratase, Chain A, domain 1"/>
    <property type="match status" value="2"/>
</dbReference>
<dbReference type="GO" id="GO:0004658">
    <property type="term" value="F:propionyl-CoA carboxylase activity"/>
    <property type="evidence" value="ECO:0007669"/>
    <property type="project" value="UniProtKB-ARBA"/>
</dbReference>
<comment type="similarity">
    <text evidence="1">Belongs to the AccD/PCCB family.</text>
</comment>
<dbReference type="GO" id="GO:0015977">
    <property type="term" value="P:carbon fixation"/>
    <property type="evidence" value="ECO:0007669"/>
    <property type="project" value="UniProtKB-ARBA"/>
</dbReference>
<dbReference type="SUPFAM" id="SSF52096">
    <property type="entry name" value="ClpP/crotonase"/>
    <property type="match status" value="2"/>
</dbReference>
<reference evidence="4 5" key="1">
    <citation type="submission" date="2020-01" db="EMBL/GenBank/DDBJ databases">
        <title>Anaeroalcalibacter tamaniensis gen. nov., sp. nov., moderately halophilic strictly anaerobic fermenter bacterium from mud volcano of Taman peninsula.</title>
        <authorList>
            <person name="Frolova A."/>
            <person name="Merkel A.Y."/>
            <person name="Slobodkin A.I."/>
        </authorList>
    </citation>
    <scope>NUCLEOTIDE SEQUENCE [LARGE SCALE GENOMIC DNA]</scope>
    <source>
        <strain evidence="4 5">F-3ap</strain>
    </source>
</reference>
<dbReference type="InterPro" id="IPR011763">
    <property type="entry name" value="COA_CT_C"/>
</dbReference>
<keyword evidence="4" id="KW-0808">Transferase</keyword>
<feature type="domain" description="CoA carboxyltransferase C-terminal" evidence="3">
    <location>
        <begin position="266"/>
        <end position="512"/>
    </location>
</feature>
<dbReference type="GO" id="GO:0003989">
    <property type="term" value="F:acetyl-CoA carboxylase activity"/>
    <property type="evidence" value="ECO:0007669"/>
    <property type="project" value="UniProtKB-ARBA"/>
</dbReference>
<dbReference type="AlphaFoldDB" id="A0A7X5HWJ4"/>
<name>A0A7X5HWJ4_9FIRM</name>
<evidence type="ECO:0000259" key="3">
    <source>
        <dbReference type="PROSITE" id="PS50989"/>
    </source>
</evidence>
<dbReference type="Pfam" id="PF01039">
    <property type="entry name" value="Carboxyl_trans"/>
    <property type="match status" value="1"/>
</dbReference>
<dbReference type="PROSITE" id="PS50989">
    <property type="entry name" value="COA_CT_CTER"/>
    <property type="match status" value="1"/>
</dbReference>
<dbReference type="Proteomes" id="UP000461585">
    <property type="component" value="Unassembled WGS sequence"/>
</dbReference>
<gene>
    <name evidence="4" type="ORF">GXN74_08525</name>
</gene>
<evidence type="ECO:0000313" key="4">
    <source>
        <dbReference type="EMBL" id="NDL67781.1"/>
    </source>
</evidence>
<dbReference type="GO" id="GO:0016740">
    <property type="term" value="F:transferase activity"/>
    <property type="evidence" value="ECO:0007669"/>
    <property type="project" value="UniProtKB-KW"/>
</dbReference>
<feature type="domain" description="CoA carboxyltransferase N-terminal" evidence="2">
    <location>
        <begin position="6"/>
        <end position="262"/>
    </location>
</feature>
<evidence type="ECO:0000259" key="2">
    <source>
        <dbReference type="PROSITE" id="PS50980"/>
    </source>
</evidence>
<evidence type="ECO:0000256" key="1">
    <source>
        <dbReference type="ARBA" id="ARBA00006102"/>
    </source>
</evidence>
<dbReference type="EMBL" id="JAAEEH010000020">
    <property type="protein sequence ID" value="NDL67781.1"/>
    <property type="molecule type" value="Genomic_DNA"/>
</dbReference>
<protein>
    <submittedName>
        <fullName evidence="4">Methylmalonyl-CoA carboxyltransferase</fullName>
    </submittedName>
</protein>
<dbReference type="FunFam" id="3.90.226.10:FF:000016">
    <property type="entry name" value="Propionyl-CoA carboxylase, beta subunit"/>
    <property type="match status" value="1"/>
</dbReference>
<dbReference type="InterPro" id="IPR034733">
    <property type="entry name" value="AcCoA_carboxyl_beta"/>
</dbReference>